<dbReference type="InterPro" id="IPR002110">
    <property type="entry name" value="Ankyrin_rpt"/>
</dbReference>
<keyword evidence="6 14" id="KW-1133">Transmembrane helix</keyword>
<feature type="transmembrane region" description="Helical" evidence="14">
    <location>
        <begin position="493"/>
        <end position="514"/>
    </location>
</feature>
<dbReference type="GO" id="GO:0005216">
    <property type="term" value="F:monoatomic ion channel activity"/>
    <property type="evidence" value="ECO:0007669"/>
    <property type="project" value="InterPro"/>
</dbReference>
<keyword evidence="7 12" id="KW-0040">ANK repeat</keyword>
<evidence type="ECO:0000256" key="4">
    <source>
        <dbReference type="ARBA" id="ARBA00022692"/>
    </source>
</evidence>
<feature type="transmembrane region" description="Helical" evidence="14">
    <location>
        <begin position="565"/>
        <end position="584"/>
    </location>
</feature>
<comment type="caution">
    <text evidence="16">The sequence shown here is derived from an EMBL/GenBank/DDBJ whole genome shotgun (WGS) entry which is preliminary data.</text>
</comment>
<evidence type="ECO:0000256" key="10">
    <source>
        <dbReference type="ARBA" id="ARBA00023180"/>
    </source>
</evidence>
<dbReference type="PANTHER" id="PTHR47143:SF1">
    <property type="entry name" value="ION_TRANS DOMAIN-CONTAINING PROTEIN"/>
    <property type="match status" value="1"/>
</dbReference>
<dbReference type="Pfam" id="PF13857">
    <property type="entry name" value="Ank_5"/>
    <property type="match status" value="1"/>
</dbReference>
<dbReference type="Gene3D" id="1.10.287.70">
    <property type="match status" value="1"/>
</dbReference>
<feature type="transmembrane region" description="Helical" evidence="14">
    <location>
        <begin position="596"/>
        <end position="615"/>
    </location>
</feature>
<feature type="repeat" description="ANK" evidence="12">
    <location>
        <begin position="298"/>
        <end position="330"/>
    </location>
</feature>
<dbReference type="OrthoDB" id="5402602at2759"/>
<dbReference type="AlphaFoldDB" id="A0A8J2RN46"/>
<proteinExistence type="predicted"/>
<reference evidence="16" key="1">
    <citation type="submission" date="2021-11" db="EMBL/GenBank/DDBJ databases">
        <authorList>
            <person name="Schell T."/>
        </authorList>
    </citation>
    <scope>NUCLEOTIDE SEQUENCE</scope>
    <source>
        <strain evidence="16">M5</strain>
    </source>
</reference>
<dbReference type="GO" id="GO:0034703">
    <property type="term" value="C:cation channel complex"/>
    <property type="evidence" value="ECO:0007669"/>
    <property type="project" value="UniProtKB-ARBA"/>
</dbReference>
<dbReference type="InterPro" id="IPR036770">
    <property type="entry name" value="Ankyrin_rpt-contain_sf"/>
</dbReference>
<keyword evidence="4 14" id="KW-0812">Transmembrane</keyword>
<dbReference type="Proteomes" id="UP000789390">
    <property type="component" value="Unassembled WGS sequence"/>
</dbReference>
<gene>
    <name evidence="16" type="ORF">DGAL_LOCUS5003</name>
</gene>
<evidence type="ECO:0000256" key="3">
    <source>
        <dbReference type="ARBA" id="ARBA00022606"/>
    </source>
</evidence>
<keyword evidence="11" id="KW-0407">Ion channel</keyword>
<keyword evidence="2" id="KW-0813">Transport</keyword>
<dbReference type="PRINTS" id="PR01415">
    <property type="entry name" value="ANKYRIN"/>
</dbReference>
<feature type="repeat" description="ANK" evidence="12">
    <location>
        <begin position="154"/>
        <end position="175"/>
    </location>
</feature>
<keyword evidence="8" id="KW-0406">Ion transport</keyword>
<feature type="repeat" description="ANK" evidence="12">
    <location>
        <begin position="221"/>
        <end position="253"/>
    </location>
</feature>
<evidence type="ECO:0000256" key="12">
    <source>
        <dbReference type="PROSITE-ProRule" id="PRU00023"/>
    </source>
</evidence>
<feature type="compositionally biased region" description="Polar residues" evidence="13">
    <location>
        <begin position="883"/>
        <end position="892"/>
    </location>
</feature>
<dbReference type="EMBL" id="CAKKLH010000087">
    <property type="protein sequence ID" value="CAH0102583.1"/>
    <property type="molecule type" value="Genomic_DNA"/>
</dbReference>
<evidence type="ECO:0000259" key="15">
    <source>
        <dbReference type="Pfam" id="PF00520"/>
    </source>
</evidence>
<feature type="domain" description="Ion transport" evidence="15">
    <location>
        <begin position="546"/>
        <end position="754"/>
    </location>
</feature>
<evidence type="ECO:0000256" key="7">
    <source>
        <dbReference type="ARBA" id="ARBA00023043"/>
    </source>
</evidence>
<evidence type="ECO:0000256" key="8">
    <source>
        <dbReference type="ARBA" id="ARBA00023065"/>
    </source>
</evidence>
<protein>
    <recommendedName>
        <fullName evidence="15">Ion transport domain-containing protein</fullName>
    </recommendedName>
</protein>
<evidence type="ECO:0000256" key="13">
    <source>
        <dbReference type="SAM" id="MobiDB-lite"/>
    </source>
</evidence>
<evidence type="ECO:0000256" key="1">
    <source>
        <dbReference type="ARBA" id="ARBA00004141"/>
    </source>
</evidence>
<keyword evidence="9 14" id="KW-0472">Membrane</keyword>
<evidence type="ECO:0000313" key="16">
    <source>
        <dbReference type="EMBL" id="CAH0102583.1"/>
    </source>
</evidence>
<feature type="compositionally biased region" description="Basic and acidic residues" evidence="13">
    <location>
        <begin position="916"/>
        <end position="933"/>
    </location>
</feature>
<dbReference type="PROSITE" id="PS50297">
    <property type="entry name" value="ANK_REP_REGION"/>
    <property type="match status" value="5"/>
</dbReference>
<feature type="repeat" description="ANK" evidence="12">
    <location>
        <begin position="188"/>
        <end position="220"/>
    </location>
</feature>
<keyword evidence="17" id="KW-1185">Reference proteome</keyword>
<evidence type="ECO:0000256" key="14">
    <source>
        <dbReference type="SAM" id="Phobius"/>
    </source>
</evidence>
<dbReference type="SUPFAM" id="SSF48403">
    <property type="entry name" value="Ankyrin repeat"/>
    <property type="match status" value="1"/>
</dbReference>
<evidence type="ECO:0000256" key="2">
    <source>
        <dbReference type="ARBA" id="ARBA00022448"/>
    </source>
</evidence>
<sequence>MNNHIRMEYMHLLPWRKLVKENGDEELGLDDDNLSESETHYHDVNNPRGSVYSKYSLNEGDLKLLGFIREENGIAEETDARGEGFCNTINQRLMMAIEDRDTGAVEHCLKSGADLNCQYGTNKITALHLATVSAPEAVTPLLKYGADVKAADSRGITPLHLAAGLGSDDLVQQLICGRSRCKRTGSRGQETPLHRAAVGGHLEALRQLIHGGAQVDIGEARGRTPLHYAAQRGATGCIQALLDYQADPNLADKRGATALLLLGGGYLIKGHRKVSGYTESVEALIRGGAKVNVKDPDTGVTPLHQAVTLGRLESTKLLLASGAYLTAQDSEGGTPFHACALKGQASTLKYLLSQPGAKEAINLPDSRDRMPLHKAAYRGSAECIQLLLKAGADLGAKTKTGLSAATLILQLPNGAKILSKRLDESIISNGIDPSEVACRIKFDYSVLLTKHKFQQMGVIEDIMDDRRQRRTADLLKHPVIESFLFLKWRKIRFIFFSNIILYLILVAGVSAYVLSSVWNDPTPPPSPTTVSPLNLNSSETVSSGSTVQVTSRFASEPETVMQLQLSLNIVILIIIVQEVIQFTSLHYQYFREPESWIKLGALVTSTIVIFSAPPWPDWVHHVSAVAVLLGWSEVTLLLGRLPTFGVYALMFYAVAQHLVKFIFVFFFFLAGFAFSFHLVFKDRHEAFGSPWTSLLRTFAMMIGDTGYDEYLTEGNVSLKGTAHVIYFFFLILVSLILMNLLIGLAVNDIQGLQNEGRVKRLRKQAEFIVYLEDIVSNRFLRWLLCCSGITQWLNSWINLESVFTFSPAGRKMKVVVLPSSTVERAVAIVQEGRAPLESMTINDTYNLLHEAVTSIGTLRQRIESLERGLVGPSQVAPLADLGSSENVEQSGDSGVHQEQHSAENQEDSDSSVSELDYPKSHKGEADGISDHLDGPYSRLGRSVSRKTTKTTVLKRSIQSELQDIKRMLITLTSQNDISS</sequence>
<dbReference type="InterPro" id="IPR052076">
    <property type="entry name" value="TRP_cation_channel"/>
</dbReference>
<evidence type="ECO:0000256" key="6">
    <source>
        <dbReference type="ARBA" id="ARBA00022989"/>
    </source>
</evidence>
<dbReference type="SMART" id="SM00248">
    <property type="entry name" value="ANK"/>
    <property type="match status" value="9"/>
</dbReference>
<keyword evidence="3" id="KW-0716">Sensory transduction</keyword>
<dbReference type="Pfam" id="PF12796">
    <property type="entry name" value="Ank_2"/>
    <property type="match status" value="2"/>
</dbReference>
<organism evidence="16 17">
    <name type="scientific">Daphnia galeata</name>
    <dbReference type="NCBI Taxonomy" id="27404"/>
    <lineage>
        <taxon>Eukaryota</taxon>
        <taxon>Metazoa</taxon>
        <taxon>Ecdysozoa</taxon>
        <taxon>Arthropoda</taxon>
        <taxon>Crustacea</taxon>
        <taxon>Branchiopoda</taxon>
        <taxon>Diplostraca</taxon>
        <taxon>Cladocera</taxon>
        <taxon>Anomopoda</taxon>
        <taxon>Daphniidae</taxon>
        <taxon>Daphnia</taxon>
    </lineage>
</organism>
<evidence type="ECO:0000256" key="9">
    <source>
        <dbReference type="ARBA" id="ARBA00023136"/>
    </source>
</evidence>
<dbReference type="Gene3D" id="1.25.40.20">
    <property type="entry name" value="Ankyrin repeat-containing domain"/>
    <property type="match status" value="3"/>
</dbReference>
<dbReference type="PROSITE" id="PS50088">
    <property type="entry name" value="ANK_REPEAT"/>
    <property type="match status" value="5"/>
</dbReference>
<feature type="transmembrane region" description="Helical" evidence="14">
    <location>
        <begin position="635"/>
        <end position="654"/>
    </location>
</feature>
<dbReference type="PANTHER" id="PTHR47143">
    <property type="entry name" value="TRANSIENT RECEPTOR POTENTIAL CATION CHANNEL PROTEIN PAINLESS"/>
    <property type="match status" value="1"/>
</dbReference>
<evidence type="ECO:0000256" key="5">
    <source>
        <dbReference type="ARBA" id="ARBA00022737"/>
    </source>
</evidence>
<feature type="transmembrane region" description="Helical" evidence="14">
    <location>
        <begin position="661"/>
        <end position="680"/>
    </location>
</feature>
<evidence type="ECO:0000256" key="11">
    <source>
        <dbReference type="ARBA" id="ARBA00023303"/>
    </source>
</evidence>
<keyword evidence="10" id="KW-0325">Glycoprotein</keyword>
<keyword evidence="5" id="KW-0677">Repeat</keyword>
<dbReference type="Pfam" id="PF00520">
    <property type="entry name" value="Ion_trans"/>
    <property type="match status" value="1"/>
</dbReference>
<feature type="transmembrane region" description="Helical" evidence="14">
    <location>
        <begin position="724"/>
        <end position="746"/>
    </location>
</feature>
<feature type="repeat" description="ANK" evidence="12">
    <location>
        <begin position="367"/>
        <end position="399"/>
    </location>
</feature>
<accession>A0A8J2RN46</accession>
<dbReference type="InterPro" id="IPR005821">
    <property type="entry name" value="Ion_trans_dom"/>
</dbReference>
<evidence type="ECO:0000313" key="17">
    <source>
        <dbReference type="Proteomes" id="UP000789390"/>
    </source>
</evidence>
<comment type="subcellular location">
    <subcellularLocation>
        <location evidence="1">Membrane</location>
        <topology evidence="1">Multi-pass membrane protein</topology>
    </subcellularLocation>
</comment>
<name>A0A8J2RN46_9CRUS</name>
<feature type="region of interest" description="Disordered" evidence="13">
    <location>
        <begin position="876"/>
        <end position="949"/>
    </location>
</feature>